<evidence type="ECO:0000256" key="1">
    <source>
        <dbReference type="ARBA" id="ARBA00004141"/>
    </source>
</evidence>
<keyword evidence="6" id="KW-0406">Ion transport</keyword>
<evidence type="ECO:0000256" key="4">
    <source>
        <dbReference type="ARBA" id="ARBA00022837"/>
    </source>
</evidence>
<dbReference type="PANTHER" id="PTHR13800">
    <property type="entry name" value="TRANSIENT RECEPTOR POTENTIAL CATION CHANNEL, SUBFAMILY M, MEMBER 6"/>
    <property type="match status" value="1"/>
</dbReference>
<evidence type="ECO:0000256" key="10">
    <source>
        <dbReference type="SAM" id="Phobius"/>
    </source>
</evidence>
<dbReference type="InterPro" id="IPR057366">
    <property type="entry name" value="TRPM-like"/>
</dbReference>
<evidence type="ECO:0000256" key="3">
    <source>
        <dbReference type="ARBA" id="ARBA00022692"/>
    </source>
</evidence>
<evidence type="ECO:0000256" key="6">
    <source>
        <dbReference type="ARBA" id="ARBA00023065"/>
    </source>
</evidence>
<keyword evidence="8" id="KW-0407">Ion channel</keyword>
<dbReference type="InterPro" id="IPR018247">
    <property type="entry name" value="EF_Hand_1_Ca_BS"/>
</dbReference>
<dbReference type="Gene3D" id="3.80.10.10">
    <property type="entry name" value="Ribonuclease Inhibitor"/>
    <property type="match status" value="2"/>
</dbReference>
<dbReference type="Pfam" id="PF13516">
    <property type="entry name" value="LRR_6"/>
    <property type="match status" value="6"/>
</dbReference>
<evidence type="ECO:0000256" key="5">
    <source>
        <dbReference type="ARBA" id="ARBA00022989"/>
    </source>
</evidence>
<dbReference type="InterPro" id="IPR011992">
    <property type="entry name" value="EF-hand-dom_pair"/>
</dbReference>
<feature type="region of interest" description="Disordered" evidence="9">
    <location>
        <begin position="1289"/>
        <end position="1308"/>
    </location>
</feature>
<feature type="region of interest" description="Disordered" evidence="9">
    <location>
        <begin position="612"/>
        <end position="639"/>
    </location>
</feature>
<dbReference type="InterPro" id="IPR050927">
    <property type="entry name" value="TRPM"/>
</dbReference>
<evidence type="ECO:0000259" key="11">
    <source>
        <dbReference type="PROSITE" id="PS50222"/>
    </source>
</evidence>
<feature type="region of interest" description="Disordered" evidence="9">
    <location>
        <begin position="319"/>
        <end position="354"/>
    </location>
</feature>
<keyword evidence="13" id="KW-1185">Reference proteome</keyword>
<dbReference type="GO" id="GO:0005261">
    <property type="term" value="F:monoatomic cation channel activity"/>
    <property type="evidence" value="ECO:0007669"/>
    <property type="project" value="TreeGrafter"/>
</dbReference>
<dbReference type="InterPro" id="IPR032675">
    <property type="entry name" value="LRR_dom_sf"/>
</dbReference>
<feature type="compositionally biased region" description="Basic and acidic residues" evidence="9">
    <location>
        <begin position="616"/>
        <end position="637"/>
    </location>
</feature>
<evidence type="ECO:0000313" key="12">
    <source>
        <dbReference type="EMBL" id="KOO34021.1"/>
    </source>
</evidence>
<evidence type="ECO:0000256" key="7">
    <source>
        <dbReference type="ARBA" id="ARBA00023136"/>
    </source>
</evidence>
<dbReference type="Pfam" id="PF25508">
    <property type="entry name" value="TRPM2"/>
    <property type="match status" value="1"/>
</dbReference>
<evidence type="ECO:0000313" key="13">
    <source>
        <dbReference type="Proteomes" id="UP000037460"/>
    </source>
</evidence>
<name>A0A0M0K588_9EUKA</name>
<evidence type="ECO:0000256" key="8">
    <source>
        <dbReference type="ARBA" id="ARBA00023303"/>
    </source>
</evidence>
<dbReference type="CDD" id="cd00051">
    <property type="entry name" value="EFh"/>
    <property type="match status" value="1"/>
</dbReference>
<feature type="domain" description="EF-hand" evidence="11">
    <location>
        <begin position="1505"/>
        <end position="1540"/>
    </location>
</feature>
<organism evidence="12 13">
    <name type="scientific">Chrysochromulina tobinii</name>
    <dbReference type="NCBI Taxonomy" id="1460289"/>
    <lineage>
        <taxon>Eukaryota</taxon>
        <taxon>Haptista</taxon>
        <taxon>Haptophyta</taxon>
        <taxon>Prymnesiophyceae</taxon>
        <taxon>Prymnesiales</taxon>
        <taxon>Chrysochromulinaceae</taxon>
        <taxon>Chrysochromulina</taxon>
    </lineage>
</organism>
<comment type="subcellular location">
    <subcellularLocation>
        <location evidence="1">Membrane</location>
        <topology evidence="1">Multi-pass membrane protein</topology>
    </subcellularLocation>
</comment>
<feature type="transmembrane region" description="Helical" evidence="10">
    <location>
        <begin position="1047"/>
        <end position="1065"/>
    </location>
</feature>
<feature type="transmembrane region" description="Helical" evidence="10">
    <location>
        <begin position="1085"/>
        <end position="1110"/>
    </location>
</feature>
<feature type="domain" description="EF-hand" evidence="11">
    <location>
        <begin position="1580"/>
        <end position="1615"/>
    </location>
</feature>
<sequence length="1784" mass="189060">MSMIAHLLANEALASVTTLGLACNKIGNPGITAFADACAMGALAQLTHLYLDENQIGDVGCTALASACAAGALAKIETLVIAENHIGDAGVTALADACGSVPMANITVLHLLGNHITDDGFAALYPLLEKDGKLSGLSEFSIGSGITDKGMEEFSELLTMGALTQLKELWLFGNQIGDTGCIALAVACGRGALASAITLGLSYNQIGNVGVTALAIACSRGALARLEKLSLGVNKIGDAGVLALASACAARISNAWVIGGALDEGATQLVGRVLRSSADVVSLGVAPWTSVAQREQVAELADRRIFTYDALRLPDDADDYDGVPASTGGGQPLSDGASHLLLTEGGSPEKSQPAHAKAFRAALEAYLSSQTPSLSTDTAAEALESASRLPPACCPRLMLVLGGGLATLNAVLGALKAGWPVVVLPSSGFAAADIFEMCTGASKMAQGTQHAPLPRALSDMVQRPDEAYRKDGPGLLRSIAQLARTVRIGPHRQRALRFFRPGGGADATGLSEMLLHSLLGAVGKPLEALATALDWRHAPTLGWLLRQPGVAVDAPSLGAALERALLLKHVPSVAAMLQAHAPMHLVRLDALCDDERFKRAVATTAGAWYMQPSESSRMRQDGELDLSRSRSRADEQSRPALCPGSAWGFALLRAVLEETQEEYGSLLRMRWRAALVAEADGTMEPSGCDGQGARLLPSSLELLIWAVLCGEPSLARALWERSEDPLRTAILASVVARSVARSAGAATFSFAVAQGLARDAATYESWAISLLEHATDAEAHVLLLSTDAEYLGQQRSALELASDTRKACCRALCTHPKVAETLEKLADGFIAPVTASVLRQPAGMPPGCIPSPAATELQRLARPAITPADVRIWCETIDAASALRLGGVARALDLYADAQPPSAFGALVHPARVPKVKHAVHMLSSLAYLLLLGLALCALPTANDPERPAMALAAGGARVPDPHNLGYSEMVVWAWTATLLLEQLKHAMRVGFDAYERKGTSAALLSYLDDGAHLREALCHLVLLLAAALRIGVRLDVLNVDAMLLRWVQTLYALVVLLATTRFVGELQCSSRAVGVYACTLQQMLYEVATWLLVVALLLAATGVALTVLLPGPSGHGHVWDEPGILPLLSLLGAFDLEATLLDPTVVGATPIWRYPTDYLPPLLLLVAQLLLVIFLLSALIATLAGRYAALAAAGEEAWSLGRLRFVREYKDERDALPPPLNAFVLFFHDLPQWSVKAAGGGYGRSRVVPGTKSDRIGSQPRPVGPAKPAPTQVVYGSSLMPVHRVGPRLPPAISSEPPKDAGAQPPTADEQLGHLITPEIYRAYCLYGDKSLSGISVEDGGEQLRAAVAHVVPRLKMGAAAEGLLQRCVYAGRESQMRVGLHALGKLIRDLSAQNARGDAQGDGAGGSSSSNSASGGRSKTALPVPELGPEATLRAQTVFRRHEREGSGTLDASDLRHALLELGLPATFGQIAIIIQRYERNAKGRIDADEFLELTRELYLFHELARRAERSFHAHDRDADGILDVAEVKRALLELDLEVSTSAHVLNALHRYETLERDGKLDLREFLVLVRDLYNFQRLVLRAERCFQLHDANADGTLDALELQAALLQLGIDSNAARARYGDGDLKLGQREYLELVRDLHHFRAATLPTPTDDVSRTFARFDRDLGGRINVLELRVALTELGLTVDTEEALRVLRRLDANRSGQLELADFRNLVGTLRSYQQATLSSPASSPSEAVAAALARAVAAGDVSLSGAAAGEEGATTDEPAPKGEGAAEDAPTEA</sequence>
<accession>A0A0M0K588</accession>
<dbReference type="InterPro" id="IPR041491">
    <property type="entry name" value="TRPM_SLOG"/>
</dbReference>
<feature type="region of interest" description="Disordered" evidence="9">
    <location>
        <begin position="1249"/>
        <end position="1271"/>
    </location>
</feature>
<dbReference type="SUPFAM" id="SSF52047">
    <property type="entry name" value="RNI-like"/>
    <property type="match status" value="1"/>
</dbReference>
<feature type="domain" description="EF-hand" evidence="11">
    <location>
        <begin position="1652"/>
        <end position="1687"/>
    </location>
</feature>
<feature type="region of interest" description="Disordered" evidence="9">
    <location>
        <begin position="1757"/>
        <end position="1784"/>
    </location>
</feature>
<feature type="transmembrane region" description="Helical" evidence="10">
    <location>
        <begin position="1163"/>
        <end position="1185"/>
    </location>
</feature>
<keyword evidence="3 10" id="KW-0812">Transmembrane</keyword>
<comment type="caution">
    <text evidence="12">The sequence shown here is derived from an EMBL/GenBank/DDBJ whole genome shotgun (WGS) entry which is preliminary data.</text>
</comment>
<proteinExistence type="predicted"/>
<evidence type="ECO:0000256" key="9">
    <source>
        <dbReference type="SAM" id="MobiDB-lite"/>
    </source>
</evidence>
<dbReference type="PANTHER" id="PTHR13800:SF1">
    <property type="entry name" value="TRANSIENT RECEPTOR POTENTIAL CATION CHANNEL TRPM"/>
    <property type="match status" value="1"/>
</dbReference>
<keyword evidence="7 10" id="KW-0472">Membrane</keyword>
<dbReference type="OrthoDB" id="428774at2759"/>
<dbReference type="GO" id="GO:0030001">
    <property type="term" value="P:metal ion transport"/>
    <property type="evidence" value="ECO:0007669"/>
    <property type="project" value="TreeGrafter"/>
</dbReference>
<keyword evidence="2" id="KW-0813">Transport</keyword>
<dbReference type="PROSITE" id="PS00018">
    <property type="entry name" value="EF_HAND_1"/>
    <property type="match status" value="3"/>
</dbReference>
<dbReference type="InterPro" id="IPR002048">
    <property type="entry name" value="EF_hand_dom"/>
</dbReference>
<dbReference type="SMART" id="SM00368">
    <property type="entry name" value="LRR_RI"/>
    <property type="match status" value="6"/>
</dbReference>
<feature type="domain" description="EF-hand" evidence="11">
    <location>
        <begin position="1688"/>
        <end position="1723"/>
    </location>
</feature>
<evidence type="ECO:0000256" key="2">
    <source>
        <dbReference type="ARBA" id="ARBA00022448"/>
    </source>
</evidence>
<gene>
    <name evidence="12" type="ORF">Ctob_009934</name>
</gene>
<dbReference type="GO" id="GO:0005509">
    <property type="term" value="F:calcium ion binding"/>
    <property type="evidence" value="ECO:0007669"/>
    <property type="project" value="InterPro"/>
</dbReference>
<dbReference type="SMART" id="SM00054">
    <property type="entry name" value="EFh"/>
    <property type="match status" value="6"/>
</dbReference>
<dbReference type="InterPro" id="IPR001611">
    <property type="entry name" value="Leu-rich_rpt"/>
</dbReference>
<keyword evidence="5 10" id="KW-1133">Transmembrane helix</keyword>
<feature type="compositionally biased region" description="Low complexity" evidence="9">
    <location>
        <begin position="1409"/>
        <end position="1420"/>
    </location>
</feature>
<feature type="region of interest" description="Disordered" evidence="9">
    <location>
        <begin position="1396"/>
        <end position="1429"/>
    </location>
</feature>
<dbReference type="EMBL" id="JWZX01001349">
    <property type="protein sequence ID" value="KOO34021.1"/>
    <property type="molecule type" value="Genomic_DNA"/>
</dbReference>
<reference evidence="13" key="1">
    <citation type="journal article" date="2015" name="PLoS Genet.">
        <title>Genome Sequence and Transcriptome Analyses of Chrysochromulina tobin: Metabolic Tools for Enhanced Algal Fitness in the Prominent Order Prymnesiales (Haptophyceae).</title>
        <authorList>
            <person name="Hovde B.T."/>
            <person name="Deodato C.R."/>
            <person name="Hunsperger H.M."/>
            <person name="Ryken S.A."/>
            <person name="Yost W."/>
            <person name="Jha R.K."/>
            <person name="Patterson J."/>
            <person name="Monnat R.J. Jr."/>
            <person name="Barlow S.B."/>
            <person name="Starkenburg S.R."/>
            <person name="Cattolico R.A."/>
        </authorList>
    </citation>
    <scope>NUCLEOTIDE SEQUENCE</scope>
    <source>
        <strain evidence="13">CCMP291</strain>
    </source>
</reference>
<dbReference type="SUPFAM" id="SSF47473">
    <property type="entry name" value="EF-hand"/>
    <property type="match status" value="2"/>
</dbReference>
<keyword evidence="4" id="KW-0106">Calcium</keyword>
<dbReference type="Gene3D" id="1.10.238.10">
    <property type="entry name" value="EF-hand"/>
    <property type="match status" value="3"/>
</dbReference>
<dbReference type="Proteomes" id="UP000037460">
    <property type="component" value="Unassembled WGS sequence"/>
</dbReference>
<dbReference type="GO" id="GO:0005886">
    <property type="term" value="C:plasma membrane"/>
    <property type="evidence" value="ECO:0007669"/>
    <property type="project" value="TreeGrafter"/>
</dbReference>
<dbReference type="PROSITE" id="PS50222">
    <property type="entry name" value="EF_HAND_2"/>
    <property type="match status" value="5"/>
</dbReference>
<feature type="domain" description="EF-hand" evidence="11">
    <location>
        <begin position="1432"/>
        <end position="1467"/>
    </location>
</feature>
<dbReference type="Pfam" id="PF18139">
    <property type="entry name" value="LSDAT_euk"/>
    <property type="match status" value="1"/>
</dbReference>
<protein>
    <recommendedName>
        <fullName evidence="11">EF-hand domain-containing protein</fullName>
    </recommendedName>
</protein>